<evidence type="ECO:0000256" key="6">
    <source>
        <dbReference type="ARBA" id="ARBA00022723"/>
    </source>
</evidence>
<protein>
    <recommendedName>
        <fullName evidence="4 10">Phosphate propanoyltransferase</fullName>
        <ecNumber evidence="3 10">2.3.1.222</ecNumber>
    </recommendedName>
</protein>
<dbReference type="RefSeq" id="WP_301167652.1">
    <property type="nucleotide sequence ID" value="NZ_JAUHTR010000013.1"/>
</dbReference>
<evidence type="ECO:0000256" key="9">
    <source>
        <dbReference type="ARBA" id="ARBA00047589"/>
    </source>
</evidence>
<organism evidence="11 12">
    <name type="scientific">Fictibacillus fluitans</name>
    <dbReference type="NCBI Taxonomy" id="3058422"/>
    <lineage>
        <taxon>Bacteria</taxon>
        <taxon>Bacillati</taxon>
        <taxon>Bacillota</taxon>
        <taxon>Bacilli</taxon>
        <taxon>Bacillales</taxon>
        <taxon>Fictibacillaceae</taxon>
        <taxon>Fictibacillus</taxon>
    </lineage>
</organism>
<evidence type="ECO:0000256" key="7">
    <source>
        <dbReference type="ARBA" id="ARBA00022833"/>
    </source>
</evidence>
<evidence type="ECO:0000256" key="5">
    <source>
        <dbReference type="ARBA" id="ARBA00022679"/>
    </source>
</evidence>
<dbReference type="InterPro" id="IPR008300">
    <property type="entry name" value="PTAC"/>
</dbReference>
<comment type="caution">
    <text evidence="11">The sequence shown here is derived from an EMBL/GenBank/DDBJ whole genome shotgun (WGS) entry which is preliminary data.</text>
</comment>
<keyword evidence="6" id="KW-0479">Metal-binding</keyword>
<evidence type="ECO:0000256" key="2">
    <source>
        <dbReference type="ARBA" id="ARBA00007342"/>
    </source>
</evidence>
<comment type="similarity">
    <text evidence="2 10">Belongs to the PduL family.</text>
</comment>
<dbReference type="PIRSF" id="PIRSF010130">
    <property type="entry name" value="PduL"/>
    <property type="match status" value="1"/>
</dbReference>
<gene>
    <name evidence="11" type="ORF">QYB97_19275</name>
</gene>
<evidence type="ECO:0000256" key="4">
    <source>
        <dbReference type="ARBA" id="ARBA00020837"/>
    </source>
</evidence>
<keyword evidence="8 10" id="KW-0012">Acyltransferase</keyword>
<sequence>MNEETVRSIVAQVIEKFQNINMSEKQVPIAVSARHVHLSKEHMQILFGKDYELTKKADLSQPGQYAANETLTIAGRKGSIERVRVLGPVRSSTQIEISQTDAVKMGYEPPVRQSGEILNSSPCVIFGPKGSLHIEEGLIIAQRHIHMNPEDANLYGVSDGDLVTISVKSERPIQFDQVLIRVSDRYKLEMHIDTDEANAAAIHTGNSGVLIKKGFLHNE</sequence>
<evidence type="ECO:0000313" key="11">
    <source>
        <dbReference type="EMBL" id="MDN4526631.1"/>
    </source>
</evidence>
<comment type="catalytic activity">
    <reaction evidence="9 10">
        <text>propanoyl-CoA + phosphate = propanoyl phosphate + CoA</text>
        <dbReference type="Rhea" id="RHEA:28046"/>
        <dbReference type="ChEBI" id="CHEBI:43474"/>
        <dbReference type="ChEBI" id="CHEBI:57287"/>
        <dbReference type="ChEBI" id="CHEBI:57392"/>
        <dbReference type="ChEBI" id="CHEBI:58933"/>
        <dbReference type="EC" id="2.3.1.222"/>
    </reaction>
</comment>
<dbReference type="NCBIfam" id="NF011652">
    <property type="entry name" value="PRK15070.1"/>
    <property type="match status" value="1"/>
</dbReference>
<evidence type="ECO:0000256" key="8">
    <source>
        <dbReference type="ARBA" id="ARBA00023315"/>
    </source>
</evidence>
<evidence type="ECO:0000256" key="10">
    <source>
        <dbReference type="PIRNR" id="PIRNR010130"/>
    </source>
</evidence>
<reference evidence="11" key="1">
    <citation type="submission" date="2023-07" db="EMBL/GenBank/DDBJ databases">
        <title>Fictibacillus sp. isolated from freshwater pond.</title>
        <authorList>
            <person name="Kirdat K."/>
            <person name="Bhat A."/>
            <person name="Mourya A."/>
            <person name="Yadav A."/>
        </authorList>
    </citation>
    <scope>NUCLEOTIDE SEQUENCE</scope>
    <source>
        <strain evidence="11">NE201</strain>
    </source>
</reference>
<dbReference type="EMBL" id="JAUHTR010000013">
    <property type="protein sequence ID" value="MDN4526631.1"/>
    <property type="molecule type" value="Genomic_DNA"/>
</dbReference>
<dbReference type="EC" id="2.3.1.222" evidence="3 10"/>
<dbReference type="Proteomes" id="UP001172721">
    <property type="component" value="Unassembled WGS sequence"/>
</dbReference>
<proteinExistence type="inferred from homology"/>
<evidence type="ECO:0000256" key="1">
    <source>
        <dbReference type="ARBA" id="ARBA00001947"/>
    </source>
</evidence>
<keyword evidence="7" id="KW-0862">Zinc</keyword>
<dbReference type="Pfam" id="PF06130">
    <property type="entry name" value="PTAC"/>
    <property type="match status" value="1"/>
</dbReference>
<dbReference type="PANTHER" id="PTHR39453:SF1">
    <property type="entry name" value="PHOSPHATE PROPANOYLTRANSFERASE"/>
    <property type="match status" value="1"/>
</dbReference>
<comment type="function">
    <text evidence="10">Involved in 1,2-propanediol (1,2-PD) degradation by catalyzing the conversion of propanoyl-CoA to propanoyl-phosphate.</text>
</comment>
<keyword evidence="12" id="KW-1185">Reference proteome</keyword>
<comment type="cofactor">
    <cofactor evidence="1">
        <name>Zn(2+)</name>
        <dbReference type="ChEBI" id="CHEBI:29105"/>
    </cofactor>
</comment>
<comment type="pathway">
    <text evidence="10">Polyol metabolism; 1,2-propanediol degradation.</text>
</comment>
<name>A0ABT8I0S6_9BACL</name>
<accession>A0ABT8I0S6</accession>
<evidence type="ECO:0000256" key="3">
    <source>
        <dbReference type="ARBA" id="ARBA00012206"/>
    </source>
</evidence>
<keyword evidence="5 10" id="KW-0808">Transferase</keyword>
<evidence type="ECO:0000313" key="12">
    <source>
        <dbReference type="Proteomes" id="UP001172721"/>
    </source>
</evidence>
<dbReference type="PANTHER" id="PTHR39453">
    <property type="entry name" value="PHOSPHATE PROPANOYLTRANSFERASE"/>
    <property type="match status" value="1"/>
</dbReference>